<gene>
    <name evidence="1" type="ORF">SSYIS1_01820</name>
</gene>
<dbReference type="Proteomes" id="UP000324392">
    <property type="component" value="Chromosome"/>
</dbReference>
<evidence type="ECO:0000313" key="1">
    <source>
        <dbReference type="EMBL" id="BBI91135.1"/>
    </source>
</evidence>
<evidence type="ECO:0000313" key="2">
    <source>
        <dbReference type="Proteomes" id="UP000324392"/>
    </source>
</evidence>
<reference evidence="1 2" key="1">
    <citation type="submission" date="2019-03" db="EMBL/GenBank/DDBJ databases">
        <title>The genome sequence of Candidatus Serratia symbiotica strain IS.</title>
        <authorList>
            <person name="Nikoh N."/>
            <person name="Koga R."/>
            <person name="Oshima K."/>
            <person name="Hattori M."/>
            <person name="Fukatsu T."/>
        </authorList>
    </citation>
    <scope>NUCLEOTIDE SEQUENCE [LARGE SCALE GENOMIC DNA]</scope>
    <source>
        <strain evidence="1 2">IS</strain>
    </source>
</reference>
<proteinExistence type="predicted"/>
<sequence>MEVFRYRLLQFIDTAELVKMISAYQTLKGQERFPIVSAGVYSSSPTLIRQEARR</sequence>
<dbReference type="EMBL" id="AP019531">
    <property type="protein sequence ID" value="BBI91135.1"/>
    <property type="molecule type" value="Genomic_DNA"/>
</dbReference>
<name>A0A455VM34_9GAMM</name>
<dbReference type="AlphaFoldDB" id="A0A455VM34"/>
<accession>A0A455VM34</accession>
<protein>
    <submittedName>
        <fullName evidence="1">Uncharacterized protein</fullName>
    </submittedName>
</protein>
<organism evidence="1 2">
    <name type="scientific">Serratia symbiotica</name>
    <dbReference type="NCBI Taxonomy" id="138074"/>
    <lineage>
        <taxon>Bacteria</taxon>
        <taxon>Pseudomonadati</taxon>
        <taxon>Pseudomonadota</taxon>
        <taxon>Gammaproteobacteria</taxon>
        <taxon>Enterobacterales</taxon>
        <taxon>Yersiniaceae</taxon>
        <taxon>Serratia</taxon>
    </lineage>
</organism>